<dbReference type="EMBL" id="JAPDOD010000045">
    <property type="protein sequence ID" value="MDA0165350.1"/>
    <property type="molecule type" value="Genomic_DNA"/>
</dbReference>
<proteinExistence type="predicted"/>
<evidence type="ECO:0000313" key="2">
    <source>
        <dbReference type="EMBL" id="MDA0165350.1"/>
    </source>
</evidence>
<feature type="transmembrane region" description="Helical" evidence="1">
    <location>
        <begin position="45"/>
        <end position="66"/>
    </location>
</feature>
<organism evidence="2 3">
    <name type="scientific">Solirubrobacter ginsenosidimutans</name>
    <dbReference type="NCBI Taxonomy" id="490573"/>
    <lineage>
        <taxon>Bacteria</taxon>
        <taxon>Bacillati</taxon>
        <taxon>Actinomycetota</taxon>
        <taxon>Thermoleophilia</taxon>
        <taxon>Solirubrobacterales</taxon>
        <taxon>Solirubrobacteraceae</taxon>
        <taxon>Solirubrobacter</taxon>
    </lineage>
</organism>
<evidence type="ECO:0000313" key="3">
    <source>
        <dbReference type="Proteomes" id="UP001149140"/>
    </source>
</evidence>
<gene>
    <name evidence="2" type="ORF">OM076_34090</name>
</gene>
<comment type="caution">
    <text evidence="2">The sequence shown here is derived from an EMBL/GenBank/DDBJ whole genome shotgun (WGS) entry which is preliminary data.</text>
</comment>
<keyword evidence="1" id="KW-0812">Transmembrane</keyword>
<dbReference type="AlphaFoldDB" id="A0A9X3N1N1"/>
<name>A0A9X3N1N1_9ACTN</name>
<protein>
    <submittedName>
        <fullName evidence="2">Uncharacterized protein</fullName>
    </submittedName>
</protein>
<accession>A0A9X3N1N1</accession>
<feature type="transmembrane region" description="Helical" evidence="1">
    <location>
        <begin position="12"/>
        <end position="33"/>
    </location>
</feature>
<keyword evidence="3" id="KW-1185">Reference proteome</keyword>
<evidence type="ECO:0000256" key="1">
    <source>
        <dbReference type="SAM" id="Phobius"/>
    </source>
</evidence>
<dbReference type="Proteomes" id="UP001149140">
    <property type="component" value="Unassembled WGS sequence"/>
</dbReference>
<reference evidence="2" key="1">
    <citation type="submission" date="2022-10" db="EMBL/GenBank/DDBJ databases">
        <title>The WGS of Solirubrobacter ginsenosidimutans DSM 21036.</title>
        <authorList>
            <person name="Jiang Z."/>
        </authorList>
    </citation>
    <scope>NUCLEOTIDE SEQUENCE</scope>
    <source>
        <strain evidence="2">DSM 21036</strain>
    </source>
</reference>
<keyword evidence="1" id="KW-0472">Membrane</keyword>
<sequence>MTRRAVGYGPSVVGLALVIWPVPACGALVSLLFGRSAGHDGVRWFSGRLAFLLGLALCAASVVVLVELNNEFGLRLAGAALLGAAVLGVLAIPAVAFYSLGFAVRRGWLAGALWFAGTLPLTAYTVLAGLAYFDLVVCAGGCVFVD</sequence>
<keyword evidence="1" id="KW-1133">Transmembrane helix</keyword>
<feature type="transmembrane region" description="Helical" evidence="1">
    <location>
        <begin position="78"/>
        <end position="101"/>
    </location>
</feature>
<feature type="transmembrane region" description="Helical" evidence="1">
    <location>
        <begin position="121"/>
        <end position="145"/>
    </location>
</feature>